<proteinExistence type="predicted"/>
<comment type="caution">
    <text evidence="1">The sequence shown here is derived from an EMBL/GenBank/DDBJ whole genome shotgun (WGS) entry which is preliminary data.</text>
</comment>
<dbReference type="EMBL" id="JXTI01000015">
    <property type="protein sequence ID" value="KWX15083.1"/>
    <property type="molecule type" value="Genomic_DNA"/>
</dbReference>
<reference evidence="1 2" key="1">
    <citation type="journal article" date="2015" name="Mol. Biochem. Parasitol.">
        <title>Identification of polymorphic genes for use in assemblage B genotyping assays through comparative genomics of multiple assemblage B Giardia duodenalis isolates.</title>
        <authorList>
            <person name="Wielinga C."/>
            <person name="Thompson R.C."/>
            <person name="Monis P."/>
            <person name="Ryan U."/>
        </authorList>
    </citation>
    <scope>NUCLEOTIDE SEQUENCE [LARGE SCALE GENOMIC DNA]</scope>
    <source>
        <strain evidence="1 2">BAH15c1</strain>
    </source>
</reference>
<dbReference type="OrthoDB" id="10255076at2759"/>
<dbReference type="AlphaFoldDB" id="A0A132NYF6"/>
<dbReference type="Proteomes" id="UP000070089">
    <property type="component" value="Unassembled WGS sequence"/>
</dbReference>
<evidence type="ECO:0000313" key="2">
    <source>
        <dbReference type="Proteomes" id="UP000070089"/>
    </source>
</evidence>
<name>A0A132NYF6_GIAIN</name>
<accession>A0A132NYF6</accession>
<protein>
    <submittedName>
        <fullName evidence="1">Uncharacterized protein</fullName>
    </submittedName>
</protein>
<evidence type="ECO:0000313" key="1">
    <source>
        <dbReference type="EMBL" id="KWX15083.1"/>
    </source>
</evidence>
<dbReference type="VEuPathDB" id="GiardiaDB:QR46_0886"/>
<sequence>MSRKDSARIESGYRIIGEAKAYLQVPTFDSVQKMTVKELLSVPAIERLISIKAINFFSKFATQEGILELVSAITMIPLHLCEGVVQVSGGHVKDTVEARSALLILKASGSITERRSKDSLFSFLVGPKSLFFDAIFAALNYITSSVTEAKSLKERYALINQYMDSLDAMMLALEYIADTSVGTETLLDVLTKRYSMDTNVTPDSCNYLNPFIVLLDIAYVNGFLISLLCKNPPITKCIAIKINDFLLHTRFADFVFYYLLPEELVEALQISPASESISSQNLSGSSILPASFMDVYTWLHAKNIKSDQARSSAPLITEDALAHAVELLCHIMASGNILLIGSIVRYLPAVAQILFSPELLCTVSLHTLKLICTFSSTSIGIILRTPRLYVSEILGTDALEPQNSNVDITSKDPFTRLSLHEIIEHLANVVIEGERTTDAEALPKLSEIIRSGSQSRMENIKFDQSLLPAEVESKFVPIYSIYIGMLSRFIQHQMSKMVSGRSDSAYLARISITMEHLASVFCILDDIGKMLYLAANSNSAETPALYADGDTLDKRARFDYCYCGRIPHLGTISTTCPESISIHETYIIKGRILSPSPLSIFACVFPPQKNGTNPLLTLQLMLFNIRTGQQTIIKHYVTRILSSIIVFSADSAELFKRVVSDIKLSAFLPSISLKKNRNPFCNLVCEMLLRVCLRCNDTCWRLYRERLAGYYRNNDVDTMQDLAYPLSLSNAGSLSIDKNTDQLALLRFLMASSDFVTYVESVLEADHNKYVRIRNSTVLRHQ</sequence>
<gene>
    <name evidence="1" type="ORF">QR46_0886</name>
</gene>
<organism evidence="1 2">
    <name type="scientific">Giardia duodenalis assemblage B</name>
    <dbReference type="NCBI Taxonomy" id="1394984"/>
    <lineage>
        <taxon>Eukaryota</taxon>
        <taxon>Metamonada</taxon>
        <taxon>Diplomonadida</taxon>
        <taxon>Hexamitidae</taxon>
        <taxon>Giardiinae</taxon>
        <taxon>Giardia</taxon>
    </lineage>
</organism>